<dbReference type="Proteomes" id="UP001627154">
    <property type="component" value="Unassembled WGS sequence"/>
</dbReference>
<dbReference type="EMBL" id="JBJJXI010000184">
    <property type="protein sequence ID" value="KAL3383669.1"/>
    <property type="molecule type" value="Genomic_DNA"/>
</dbReference>
<evidence type="ECO:0000256" key="1">
    <source>
        <dbReference type="SAM" id="Phobius"/>
    </source>
</evidence>
<evidence type="ECO:0000313" key="3">
    <source>
        <dbReference type="Proteomes" id="UP001627154"/>
    </source>
</evidence>
<protein>
    <submittedName>
        <fullName evidence="2">Uncharacterized protein</fullName>
    </submittedName>
</protein>
<organism evidence="2 3">
    <name type="scientific">Trichogramma kaykai</name>
    <dbReference type="NCBI Taxonomy" id="54128"/>
    <lineage>
        <taxon>Eukaryota</taxon>
        <taxon>Metazoa</taxon>
        <taxon>Ecdysozoa</taxon>
        <taxon>Arthropoda</taxon>
        <taxon>Hexapoda</taxon>
        <taxon>Insecta</taxon>
        <taxon>Pterygota</taxon>
        <taxon>Neoptera</taxon>
        <taxon>Endopterygota</taxon>
        <taxon>Hymenoptera</taxon>
        <taxon>Apocrita</taxon>
        <taxon>Proctotrupomorpha</taxon>
        <taxon>Chalcidoidea</taxon>
        <taxon>Trichogrammatidae</taxon>
        <taxon>Trichogramma</taxon>
    </lineage>
</organism>
<reference evidence="2 3" key="1">
    <citation type="journal article" date="2024" name="bioRxiv">
        <title>A reference genome for Trichogramma kaykai: A tiny desert-dwelling parasitoid wasp with competing sex-ratio distorters.</title>
        <authorList>
            <person name="Culotta J."/>
            <person name="Lindsey A.R."/>
        </authorList>
    </citation>
    <scope>NUCLEOTIDE SEQUENCE [LARGE SCALE GENOMIC DNA]</scope>
    <source>
        <strain evidence="2 3">KSX58</strain>
    </source>
</reference>
<feature type="transmembrane region" description="Helical" evidence="1">
    <location>
        <begin position="502"/>
        <end position="522"/>
    </location>
</feature>
<proteinExistence type="predicted"/>
<sequence>MVKNKNNYNDYKSYIDIYDKLYPNKRRPRTLVILTDQDYDSDGSIKNLLQYGWTKKFLDVSLVEERHHCILQEYNPFIDTLSSHDLADLCSKLFPDKLINANGYKISVGVVTQDQLITILRNGSGQAIDLKNPLYDEIKIIMNFLNFSINSIVEVSTPGDYVTAFKQMVKKLQSNELSNMGVPRGYAEIYPNITHIFTEKDCFSINALVPLQTFVHVHLPFHIIIYLLTVILLVSFVTWISRLMRLFANKLSFVKVLGAFFGIPVIIRPSQASEVMILTNNRSSINVLLIQNKNDYDDYKNYIDIYDKLYPNKRRPRTLVILTDQDYDSDGSIKNWLQYGWTKKFLDVSLVEERHHCILQEYNPFIDTLSSHNLDDSGSKLFPDKLTNVYGYTFSIGAIVQDTSLTIIRNEDSQAIDLKTPLYDKIKIIMTYMNFSITSIKEANVPGDYAAAYKQLINLLENNELNAICLSRGLMEVLPNITSIFTERDCSSINALTPFRTFVQVSIPFNIIVYLFISILLIRLVTWISRLMRLFANKLSFVKVFGALFGVPVTMRPTQSSEVMLLTSIFLLSIIYPSNFYSSFVKDKLQESPATFNSYQEIYESGLPVFIFVSYAKLIVALEDPFVHKILQKSILNKYSEECVKLLLSGEERICVSSYEALKKFIQWHYTNTSLPVTISHLQIGCIPCS</sequence>
<evidence type="ECO:0000313" key="2">
    <source>
        <dbReference type="EMBL" id="KAL3383669.1"/>
    </source>
</evidence>
<comment type="caution">
    <text evidence="2">The sequence shown here is derived from an EMBL/GenBank/DDBJ whole genome shotgun (WGS) entry which is preliminary data.</text>
</comment>
<keyword evidence="1" id="KW-0472">Membrane</keyword>
<feature type="transmembrane region" description="Helical" evidence="1">
    <location>
        <begin position="219"/>
        <end position="240"/>
    </location>
</feature>
<dbReference type="AlphaFoldDB" id="A0ABD2VSL3"/>
<keyword evidence="1" id="KW-0812">Transmembrane</keyword>
<accession>A0ABD2VSL3</accession>
<feature type="transmembrane region" description="Helical" evidence="1">
    <location>
        <begin position="563"/>
        <end position="581"/>
    </location>
</feature>
<name>A0ABD2VSL3_9HYME</name>
<feature type="transmembrane region" description="Helical" evidence="1">
    <location>
        <begin position="534"/>
        <end position="551"/>
    </location>
</feature>
<keyword evidence="3" id="KW-1185">Reference proteome</keyword>
<keyword evidence="1" id="KW-1133">Transmembrane helix</keyword>
<gene>
    <name evidence="2" type="ORF">TKK_020467</name>
</gene>